<protein>
    <submittedName>
        <fullName evidence="1">Uncharacterized protein</fullName>
    </submittedName>
</protein>
<sequence length="150" mass="16723">MTCGNTPHENASPYPHKDKLPHCINCGGNHLPTDTVYPDITMQKAIIHAAADKNISLMEARRKVRGINFSYLSAISSPKLDVSTFPPLKTLESFWNKSSDFAFQNKYFLLNSLFDGNTSSHFHRANAPGQITISSPSYHGIAVANLRKYR</sequence>
<organism evidence="1 2">
    <name type="scientific">Trachymyrmex septentrionalis</name>
    <dbReference type="NCBI Taxonomy" id="34720"/>
    <lineage>
        <taxon>Eukaryota</taxon>
        <taxon>Metazoa</taxon>
        <taxon>Ecdysozoa</taxon>
        <taxon>Arthropoda</taxon>
        <taxon>Hexapoda</taxon>
        <taxon>Insecta</taxon>
        <taxon>Pterygota</taxon>
        <taxon>Neoptera</taxon>
        <taxon>Endopterygota</taxon>
        <taxon>Hymenoptera</taxon>
        <taxon>Apocrita</taxon>
        <taxon>Aculeata</taxon>
        <taxon>Formicoidea</taxon>
        <taxon>Formicidae</taxon>
        <taxon>Myrmicinae</taxon>
        <taxon>Trachymyrmex</taxon>
    </lineage>
</organism>
<reference evidence="1 2" key="1">
    <citation type="submission" date="2016-03" db="EMBL/GenBank/DDBJ databases">
        <title>Trachymyrmex septentrionalis WGS genome.</title>
        <authorList>
            <person name="Nygaard S."/>
            <person name="Hu H."/>
            <person name="Boomsma J."/>
            <person name="Zhang G."/>
        </authorList>
    </citation>
    <scope>NUCLEOTIDE SEQUENCE [LARGE SCALE GENOMIC DNA]</scope>
    <source>
        <strain evidence="1">Tsep2-gDNA-1</strain>
        <tissue evidence="1">Whole body</tissue>
    </source>
</reference>
<dbReference type="Proteomes" id="UP000078541">
    <property type="component" value="Unassembled WGS sequence"/>
</dbReference>
<keyword evidence="2" id="KW-1185">Reference proteome</keyword>
<proteinExistence type="predicted"/>
<name>A0A151JZ04_9HYME</name>
<evidence type="ECO:0000313" key="2">
    <source>
        <dbReference type="Proteomes" id="UP000078541"/>
    </source>
</evidence>
<dbReference type="AlphaFoldDB" id="A0A151JZ04"/>
<evidence type="ECO:0000313" key="1">
    <source>
        <dbReference type="EMBL" id="KYN41678.1"/>
    </source>
</evidence>
<dbReference type="EMBL" id="KQ981432">
    <property type="protein sequence ID" value="KYN41678.1"/>
    <property type="molecule type" value="Genomic_DNA"/>
</dbReference>
<gene>
    <name evidence="1" type="ORF">ALC56_03898</name>
</gene>
<accession>A0A151JZ04</accession>